<organism evidence="1 2">
    <name type="scientific">Microcystis flos-aquae FACHB-1344</name>
    <dbReference type="NCBI Taxonomy" id="2692899"/>
    <lineage>
        <taxon>Bacteria</taxon>
        <taxon>Bacillati</taxon>
        <taxon>Cyanobacteriota</taxon>
        <taxon>Cyanophyceae</taxon>
        <taxon>Oscillatoriophycideae</taxon>
        <taxon>Chroococcales</taxon>
        <taxon>Microcystaceae</taxon>
        <taxon>Microcystis</taxon>
    </lineage>
</organism>
<evidence type="ECO:0000313" key="2">
    <source>
        <dbReference type="Proteomes" id="UP000636187"/>
    </source>
</evidence>
<accession>A0ABR8HMK2</accession>
<keyword evidence="2" id="KW-1185">Reference proteome</keyword>
<proteinExistence type="predicted"/>
<name>A0ABR8HMK2_9CHRO</name>
<comment type="caution">
    <text evidence="1">The sequence shown here is derived from an EMBL/GenBank/DDBJ whole genome shotgun (WGS) entry which is preliminary data.</text>
</comment>
<sequence>MALLTHPTYSFPLFQGSALKQYSGRTGERDNALIDQLKQGAIADLGRGVNVM</sequence>
<dbReference type="Proteomes" id="UP000636187">
    <property type="component" value="Unassembled WGS sequence"/>
</dbReference>
<gene>
    <name evidence="1" type="ORF">H6G48_00005</name>
</gene>
<evidence type="ECO:0000313" key="1">
    <source>
        <dbReference type="EMBL" id="MBD2620175.1"/>
    </source>
</evidence>
<reference evidence="1 2" key="1">
    <citation type="journal article" date="2020" name="ISME J.">
        <title>Comparative genomics reveals insights into cyanobacterial evolution and habitat adaptation.</title>
        <authorList>
            <person name="Chen M.Y."/>
            <person name="Teng W.K."/>
            <person name="Zhao L."/>
            <person name="Hu C.X."/>
            <person name="Zhou Y.K."/>
            <person name="Han B.P."/>
            <person name="Song L.R."/>
            <person name="Shu W.S."/>
        </authorList>
    </citation>
    <scope>NUCLEOTIDE SEQUENCE [LARGE SCALE GENOMIC DNA]</scope>
    <source>
        <strain evidence="1 2">FACHB-1344</strain>
    </source>
</reference>
<protein>
    <submittedName>
        <fullName evidence="1">Uncharacterized protein</fullName>
    </submittedName>
</protein>
<dbReference type="EMBL" id="JACJSW010000001">
    <property type="protein sequence ID" value="MBD2620175.1"/>
    <property type="molecule type" value="Genomic_DNA"/>
</dbReference>